<comment type="caution">
    <text evidence="2">The sequence shown here is derived from an EMBL/GenBank/DDBJ whole genome shotgun (WGS) entry which is preliminary data.</text>
</comment>
<name>A0ABV6AVK6_9DEIO</name>
<proteinExistence type="predicted"/>
<feature type="transmembrane region" description="Helical" evidence="1">
    <location>
        <begin position="12"/>
        <end position="38"/>
    </location>
</feature>
<reference evidence="2 3" key="1">
    <citation type="submission" date="2024-09" db="EMBL/GenBank/DDBJ databases">
        <authorList>
            <person name="Sun Q."/>
            <person name="Mori K."/>
        </authorList>
    </citation>
    <scope>NUCLEOTIDE SEQUENCE [LARGE SCALE GENOMIC DNA]</scope>
    <source>
        <strain evidence="2 3">JCM 13503</strain>
    </source>
</reference>
<keyword evidence="3" id="KW-1185">Reference proteome</keyword>
<feature type="transmembrane region" description="Helical" evidence="1">
    <location>
        <begin position="75"/>
        <end position="97"/>
    </location>
</feature>
<sequence length="104" mass="11752">MSVEVYMWRWWHWLSVLQTGGIGCLVFLAIMAIPIFIIFAYPTFWLGIVGATIALTLLPSYLWKFAIKLSGFVGYLARFMVIVVSVGAAYFLILLALSPFMPQI</sequence>
<keyword evidence="1" id="KW-0472">Membrane</keyword>
<dbReference type="Proteomes" id="UP001589733">
    <property type="component" value="Unassembled WGS sequence"/>
</dbReference>
<evidence type="ECO:0000313" key="3">
    <source>
        <dbReference type="Proteomes" id="UP001589733"/>
    </source>
</evidence>
<gene>
    <name evidence="2" type="ORF">ACFFLM_06045</name>
</gene>
<dbReference type="EMBL" id="JBHLYR010000019">
    <property type="protein sequence ID" value="MFB9991528.1"/>
    <property type="molecule type" value="Genomic_DNA"/>
</dbReference>
<organism evidence="2 3">
    <name type="scientific">Deinococcus oregonensis</name>
    <dbReference type="NCBI Taxonomy" id="1805970"/>
    <lineage>
        <taxon>Bacteria</taxon>
        <taxon>Thermotogati</taxon>
        <taxon>Deinococcota</taxon>
        <taxon>Deinococci</taxon>
        <taxon>Deinococcales</taxon>
        <taxon>Deinococcaceae</taxon>
        <taxon>Deinococcus</taxon>
    </lineage>
</organism>
<protein>
    <submittedName>
        <fullName evidence="2">Uncharacterized protein</fullName>
    </submittedName>
</protein>
<keyword evidence="1" id="KW-0812">Transmembrane</keyword>
<evidence type="ECO:0000313" key="2">
    <source>
        <dbReference type="EMBL" id="MFB9991528.1"/>
    </source>
</evidence>
<evidence type="ECO:0000256" key="1">
    <source>
        <dbReference type="SAM" id="Phobius"/>
    </source>
</evidence>
<dbReference type="RefSeq" id="WP_380006707.1">
    <property type="nucleotide sequence ID" value="NZ_JBHLYR010000019.1"/>
</dbReference>
<keyword evidence="1" id="KW-1133">Transmembrane helix</keyword>
<accession>A0ABV6AVK6</accession>
<feature type="transmembrane region" description="Helical" evidence="1">
    <location>
        <begin position="44"/>
        <end position="63"/>
    </location>
</feature>